<comment type="caution">
    <text evidence="9">The sequence shown here is derived from an EMBL/GenBank/DDBJ whole genome shotgun (WGS) entry which is preliminary data.</text>
</comment>
<evidence type="ECO:0000256" key="3">
    <source>
        <dbReference type="ARBA" id="ARBA00022691"/>
    </source>
</evidence>
<dbReference type="SFLD" id="SFLDS00029">
    <property type="entry name" value="Radical_SAM"/>
    <property type="match status" value="1"/>
</dbReference>
<keyword evidence="2" id="KW-0004">4Fe-4S</keyword>
<dbReference type="GO" id="GO:0016491">
    <property type="term" value="F:oxidoreductase activity"/>
    <property type="evidence" value="ECO:0007669"/>
    <property type="project" value="UniProtKB-KW"/>
</dbReference>
<dbReference type="AlphaFoldDB" id="A0A1F6CY26"/>
<gene>
    <name evidence="9" type="ORF">A3F84_17590</name>
</gene>
<evidence type="ECO:0000313" key="9">
    <source>
        <dbReference type="EMBL" id="OGG54083.1"/>
    </source>
</evidence>
<dbReference type="InterPro" id="IPR000385">
    <property type="entry name" value="MoaA_NifB_PqqE_Fe-S-bd_CS"/>
</dbReference>
<evidence type="ECO:0000256" key="1">
    <source>
        <dbReference type="ARBA" id="ARBA00001966"/>
    </source>
</evidence>
<feature type="domain" description="Radical SAM core" evidence="8">
    <location>
        <begin position="13"/>
        <end position="217"/>
    </location>
</feature>
<reference evidence="9 10" key="1">
    <citation type="journal article" date="2016" name="Nat. Commun.">
        <title>Thousands of microbial genomes shed light on interconnected biogeochemical processes in an aquifer system.</title>
        <authorList>
            <person name="Anantharaman K."/>
            <person name="Brown C.T."/>
            <person name="Hug L.A."/>
            <person name="Sharon I."/>
            <person name="Castelle C.J."/>
            <person name="Probst A.J."/>
            <person name="Thomas B.C."/>
            <person name="Singh A."/>
            <person name="Wilkins M.J."/>
            <person name="Karaoz U."/>
            <person name="Brodie E.L."/>
            <person name="Williams K.H."/>
            <person name="Hubbard S.S."/>
            <person name="Banfield J.F."/>
        </authorList>
    </citation>
    <scope>NUCLEOTIDE SEQUENCE [LARGE SCALE GENOMIC DNA]</scope>
    <source>
        <strain evidence="10">RIFCSPLOWO2_12_FULL_64_10</strain>
    </source>
</reference>
<proteinExistence type="predicted"/>
<keyword evidence="4" id="KW-0479">Metal-binding</keyword>
<dbReference type="GO" id="GO:0046872">
    <property type="term" value="F:metal ion binding"/>
    <property type="evidence" value="ECO:0007669"/>
    <property type="project" value="UniProtKB-KW"/>
</dbReference>
<evidence type="ECO:0000256" key="7">
    <source>
        <dbReference type="ARBA" id="ARBA00023014"/>
    </source>
</evidence>
<evidence type="ECO:0000256" key="4">
    <source>
        <dbReference type="ARBA" id="ARBA00022723"/>
    </source>
</evidence>
<evidence type="ECO:0000256" key="2">
    <source>
        <dbReference type="ARBA" id="ARBA00022485"/>
    </source>
</evidence>
<dbReference type="Gene3D" id="3.20.20.70">
    <property type="entry name" value="Aldolase class I"/>
    <property type="match status" value="1"/>
</dbReference>
<dbReference type="PROSITE" id="PS01305">
    <property type="entry name" value="MOAA_NIFB_PQQE"/>
    <property type="match status" value="1"/>
</dbReference>
<dbReference type="PANTHER" id="PTHR11228:SF7">
    <property type="entry name" value="PQQA PEPTIDE CYCLASE"/>
    <property type="match status" value="1"/>
</dbReference>
<organism evidence="9 10">
    <name type="scientific">Handelsmanbacteria sp. (strain RIFCSPLOWO2_12_FULL_64_10)</name>
    <dbReference type="NCBI Taxonomy" id="1817868"/>
    <lineage>
        <taxon>Bacteria</taxon>
        <taxon>Candidatus Handelsmaniibacteriota</taxon>
    </lineage>
</organism>
<dbReference type="CDD" id="cd01335">
    <property type="entry name" value="Radical_SAM"/>
    <property type="match status" value="1"/>
</dbReference>
<keyword evidence="7" id="KW-0411">Iron-sulfur</keyword>
<keyword evidence="3" id="KW-0949">S-adenosyl-L-methionine</keyword>
<dbReference type="SFLD" id="SFLDG01067">
    <property type="entry name" value="SPASM/twitch_domain_containing"/>
    <property type="match status" value="1"/>
</dbReference>
<name>A0A1F6CY26_HANXR</name>
<dbReference type="InterPro" id="IPR058240">
    <property type="entry name" value="rSAM_sf"/>
</dbReference>
<dbReference type="InterPro" id="IPR013785">
    <property type="entry name" value="Aldolase_TIM"/>
</dbReference>
<evidence type="ECO:0000259" key="8">
    <source>
        <dbReference type="PROSITE" id="PS51918"/>
    </source>
</evidence>
<dbReference type="Pfam" id="PF04055">
    <property type="entry name" value="Radical_SAM"/>
    <property type="match status" value="1"/>
</dbReference>
<sequence length="345" mass="38512">MTFWPKMLKRAFDREPIACHLYVTDQCNLDCHYCTEYDNSVPHPSLKDLKRWIRKIKDLGCIRVGLQGGEPLLHPDIVEVVRYCKDLRLRTSLSTNGFKLTPELIQALEEAGLDALQVSVDRMTPVPSTRKALKTLIPKLEHLRRSRIPYHISGVLFSETLAESRQVLEYGFSKGISTHARLVHAGPDGGMRVGAGEKAALASFVDSMIEAKRGGKRVHTTGPILDYQKALLNGGGVDWTCVAGYKYFFVSAKGEFWLCSTNRRPALDIMSVTPDLLRSYFHKKACQAGCGVYCIVETSMFCNHPVRFLLHEGRDRLRQGMARLWAGKAASRSLTQVEGDSSGPG</sequence>
<comment type="cofactor">
    <cofactor evidence="1">
        <name>[4Fe-4S] cluster</name>
        <dbReference type="ChEBI" id="CHEBI:49883"/>
    </cofactor>
</comment>
<dbReference type="PROSITE" id="PS51918">
    <property type="entry name" value="RADICAL_SAM"/>
    <property type="match status" value="1"/>
</dbReference>
<dbReference type="InterPro" id="IPR007197">
    <property type="entry name" value="rSAM"/>
</dbReference>
<keyword evidence="5" id="KW-0560">Oxidoreductase</keyword>
<evidence type="ECO:0000256" key="6">
    <source>
        <dbReference type="ARBA" id="ARBA00023004"/>
    </source>
</evidence>
<dbReference type="SUPFAM" id="SSF102114">
    <property type="entry name" value="Radical SAM enzymes"/>
    <property type="match status" value="1"/>
</dbReference>
<dbReference type="PANTHER" id="PTHR11228">
    <property type="entry name" value="RADICAL SAM DOMAIN PROTEIN"/>
    <property type="match status" value="1"/>
</dbReference>
<accession>A0A1F6CY26</accession>
<dbReference type="Proteomes" id="UP000178606">
    <property type="component" value="Unassembled WGS sequence"/>
</dbReference>
<evidence type="ECO:0000313" key="10">
    <source>
        <dbReference type="Proteomes" id="UP000178606"/>
    </source>
</evidence>
<evidence type="ECO:0000256" key="5">
    <source>
        <dbReference type="ARBA" id="ARBA00023002"/>
    </source>
</evidence>
<dbReference type="EMBL" id="MFKF01000113">
    <property type="protein sequence ID" value="OGG54083.1"/>
    <property type="molecule type" value="Genomic_DNA"/>
</dbReference>
<protein>
    <recommendedName>
        <fullName evidence="8">Radical SAM core domain-containing protein</fullName>
    </recommendedName>
</protein>
<keyword evidence="6" id="KW-0408">Iron</keyword>
<dbReference type="GO" id="GO:0051539">
    <property type="term" value="F:4 iron, 4 sulfur cluster binding"/>
    <property type="evidence" value="ECO:0007669"/>
    <property type="project" value="UniProtKB-KW"/>
</dbReference>
<dbReference type="InterPro" id="IPR050377">
    <property type="entry name" value="Radical_SAM_PqqE_MftC-like"/>
</dbReference>